<keyword evidence="4" id="KW-0560">Oxidoreductase</keyword>
<keyword evidence="2" id="KW-0472">Membrane</keyword>
<evidence type="ECO:0000256" key="2">
    <source>
        <dbReference type="SAM" id="Phobius"/>
    </source>
</evidence>
<dbReference type="InterPro" id="IPR026371">
    <property type="entry name" value="PGF_CTERM"/>
</dbReference>
<evidence type="ECO:0000259" key="3">
    <source>
        <dbReference type="Pfam" id="PF18204"/>
    </source>
</evidence>
<dbReference type="InterPro" id="IPR051829">
    <property type="entry name" value="Multiheme_Cytochr_ET"/>
</dbReference>
<dbReference type="GO" id="GO:0016491">
    <property type="term" value="F:oxidoreductase activity"/>
    <property type="evidence" value="ECO:0007669"/>
    <property type="project" value="UniProtKB-KW"/>
</dbReference>
<dbReference type="AlphaFoldDB" id="A0A7G9YS05"/>
<keyword evidence="2" id="KW-0812">Transmembrane</keyword>
<keyword evidence="2" id="KW-1133">Transmembrane helix</keyword>
<feature type="transmembrane region" description="Helical" evidence="2">
    <location>
        <begin position="348"/>
        <end position="365"/>
    </location>
</feature>
<dbReference type="InterPro" id="IPR036280">
    <property type="entry name" value="Multihaem_cyt_sf"/>
</dbReference>
<dbReference type="SUPFAM" id="SSF48695">
    <property type="entry name" value="Multiheme cytochromes"/>
    <property type="match status" value="1"/>
</dbReference>
<dbReference type="PANTHER" id="PTHR35038:SF8">
    <property type="entry name" value="C-TYPE POLYHEME CYTOCHROME OMCC"/>
    <property type="match status" value="1"/>
</dbReference>
<organism evidence="4">
    <name type="scientific">Candidatus Methanophagaceae archaeon ANME-1 ERB6</name>
    <dbReference type="NCBI Taxonomy" id="2759912"/>
    <lineage>
        <taxon>Archaea</taxon>
        <taxon>Methanobacteriati</taxon>
        <taxon>Methanobacteriota</taxon>
        <taxon>Stenosarchaea group</taxon>
        <taxon>Methanomicrobia</taxon>
        <taxon>Candidatus Methanophagales</taxon>
        <taxon>Candidatus Methanophagaceae</taxon>
    </lineage>
</organism>
<gene>
    <name evidence="4" type="ORF">HMJGLFMP_00031</name>
</gene>
<reference evidence="4" key="1">
    <citation type="submission" date="2020-06" db="EMBL/GenBank/DDBJ databases">
        <title>Unique genomic features of the anaerobic methanotrophic archaea.</title>
        <authorList>
            <person name="Chadwick G.L."/>
            <person name="Skennerton C.T."/>
            <person name="Laso-Perez R."/>
            <person name="Leu A.O."/>
            <person name="Speth D.R."/>
            <person name="Yu H."/>
            <person name="Morgan-Lang C."/>
            <person name="Hatzenpichler R."/>
            <person name="Goudeau D."/>
            <person name="Malmstrom R."/>
            <person name="Brazelton W.J."/>
            <person name="Woyke T."/>
            <person name="Hallam S.J."/>
            <person name="Tyson G.W."/>
            <person name="Wegener G."/>
            <person name="Boetius A."/>
            <person name="Orphan V."/>
        </authorList>
    </citation>
    <scope>NUCLEOTIDE SEQUENCE</scope>
</reference>
<sequence>MPKREYARSCRLVSAIVKTAKPMLPLIVIAVLTVSLVSIAIAAEEDFGGCEGCHPEIAENFSTTLHYTGAGMKGEYARHSAEEFGIDMDEYYAKWNCSKCHITTCEKCHVGYEAKMGHGDQTQEITIDTCDPCHKPKQTSTFVGDMAGHKEPGPHADVHYEKGLICTDCHDATDMHGDGTYYKSLDDAGAVKAKCEDCHEASDIMAHTIHGDKLDCTACHTGWSLTCTGCHLETRPPYTSVSDEFYLGVAADGKIKPFLRMESEYKNETHVAYGAYFTHTITKDAKDCSFCHDNPGVLCEGCEADIHEEGASFIPQETIDKVLAVKMPTETPAATPTETPAATPTPPGFELIFAVIAIAVVVLLAKRRH</sequence>
<feature type="domain" description="PGF-CTERM archaeal protein-sorting signal" evidence="3">
    <location>
        <begin position="347"/>
        <end position="368"/>
    </location>
</feature>
<dbReference type="EMBL" id="MT631451">
    <property type="protein sequence ID" value="QNO50789.1"/>
    <property type="molecule type" value="Genomic_DNA"/>
</dbReference>
<protein>
    <submittedName>
        <fullName evidence="4">Dissimilatory sulfite reductase</fullName>
        <ecNumber evidence="4">1.8.99.-</ecNumber>
    </submittedName>
</protein>
<proteinExistence type="predicted"/>
<dbReference type="Pfam" id="PF18204">
    <property type="entry name" value="PGF-CTERM"/>
    <property type="match status" value="1"/>
</dbReference>
<evidence type="ECO:0000256" key="1">
    <source>
        <dbReference type="ARBA" id="ARBA00022729"/>
    </source>
</evidence>
<keyword evidence="1" id="KW-0732">Signal</keyword>
<evidence type="ECO:0000313" key="4">
    <source>
        <dbReference type="EMBL" id="QNO50789.1"/>
    </source>
</evidence>
<accession>A0A7G9YS05</accession>
<dbReference type="PANTHER" id="PTHR35038">
    <property type="entry name" value="DISSIMILATORY SULFITE REDUCTASE SIRA"/>
    <property type="match status" value="1"/>
</dbReference>
<dbReference type="EC" id="1.8.99.-" evidence="4"/>
<name>A0A7G9YS05_9EURY</name>